<evidence type="ECO:0000313" key="3">
    <source>
        <dbReference type="Proteomes" id="UP000005206"/>
    </source>
</evidence>
<dbReference type="AlphaFoldDB" id="C7ZIF6"/>
<keyword evidence="3" id="KW-1185">Reference proteome</keyword>
<reference evidence="2 3" key="1">
    <citation type="journal article" date="2009" name="PLoS Genet.">
        <title>The genome of Nectria haematococca: contribution of supernumerary chromosomes to gene expansion.</title>
        <authorList>
            <person name="Coleman J.J."/>
            <person name="Rounsley S.D."/>
            <person name="Rodriguez-Carres M."/>
            <person name="Kuo A."/>
            <person name="Wasmann C.C."/>
            <person name="Grimwood J."/>
            <person name="Schmutz J."/>
            <person name="Taga M."/>
            <person name="White G.J."/>
            <person name="Zhou S."/>
            <person name="Schwartz D.C."/>
            <person name="Freitag M."/>
            <person name="Ma L.J."/>
            <person name="Danchin E.G."/>
            <person name="Henrissat B."/>
            <person name="Coutinho P.M."/>
            <person name="Nelson D.R."/>
            <person name="Straney D."/>
            <person name="Napoli C.A."/>
            <person name="Barker B.M."/>
            <person name="Gribskov M."/>
            <person name="Rep M."/>
            <person name="Kroken S."/>
            <person name="Molnar I."/>
            <person name="Rensing C."/>
            <person name="Kennell J.C."/>
            <person name="Zamora J."/>
            <person name="Farman M.L."/>
            <person name="Selker E.U."/>
            <person name="Salamov A."/>
            <person name="Shapiro H."/>
            <person name="Pangilinan J."/>
            <person name="Lindquist E."/>
            <person name="Lamers C."/>
            <person name="Grigoriev I.V."/>
            <person name="Geiser D.M."/>
            <person name="Covert S.F."/>
            <person name="Temporini E."/>
            <person name="Vanetten H.D."/>
        </authorList>
    </citation>
    <scope>NUCLEOTIDE SEQUENCE [LARGE SCALE GENOMIC DNA]</scope>
    <source>
        <strain evidence="3">ATCC MYA-4622 / CBS 123669 / FGSC 9596 / NRRL 45880 / 77-13-4</strain>
    </source>
</reference>
<dbReference type="HOGENOM" id="CLU_1434789_0_0_1"/>
<organism evidence="2 3">
    <name type="scientific">Fusarium vanettenii (strain ATCC MYA-4622 / CBS 123669 / FGSC 9596 / NRRL 45880 / 77-13-4)</name>
    <name type="common">Fusarium solani subsp. pisi</name>
    <dbReference type="NCBI Taxonomy" id="660122"/>
    <lineage>
        <taxon>Eukaryota</taxon>
        <taxon>Fungi</taxon>
        <taxon>Dikarya</taxon>
        <taxon>Ascomycota</taxon>
        <taxon>Pezizomycotina</taxon>
        <taxon>Sordariomycetes</taxon>
        <taxon>Hypocreomycetidae</taxon>
        <taxon>Hypocreales</taxon>
        <taxon>Nectriaceae</taxon>
        <taxon>Fusarium</taxon>
        <taxon>Fusarium solani species complex</taxon>
        <taxon>Fusarium vanettenii</taxon>
    </lineage>
</organism>
<dbReference type="OrthoDB" id="5053136at2759"/>
<protein>
    <submittedName>
        <fullName evidence="2">Uncharacterized protein</fullName>
    </submittedName>
</protein>
<dbReference type="EMBL" id="GG698930">
    <property type="protein sequence ID" value="EEU36255.1"/>
    <property type="molecule type" value="Genomic_DNA"/>
</dbReference>
<accession>C7ZIF6</accession>
<name>C7ZIF6_FUSV7</name>
<dbReference type="Proteomes" id="UP000005206">
    <property type="component" value="Chromosome 12"/>
</dbReference>
<sequence>MYRAKSPVLCSALKSGAARGAVTWVTCELVSIKVPDSVSRHGLSGSAGPRPSRTTAFALAAFLQIPQRLVPNHPRATYPIFSFSAVFASSFIQMPPNVLFRHEIPKVLIINEPNLDLALIRTYGTAFMKTVEEDKWVILTPNITPEDLKKHLFNAGILFPESALKPEERSVPNPGFIVTDEQPETPKES</sequence>
<dbReference type="VEuPathDB" id="FungiDB:NECHADRAFT_87125"/>
<dbReference type="InParanoid" id="C7ZIF6"/>
<gene>
    <name evidence="2" type="ORF">NECHADRAFT_87125</name>
</gene>
<evidence type="ECO:0000256" key="1">
    <source>
        <dbReference type="SAM" id="MobiDB-lite"/>
    </source>
</evidence>
<proteinExistence type="predicted"/>
<dbReference type="KEGG" id="nhe:NECHADRAFT_87125"/>
<evidence type="ECO:0000313" key="2">
    <source>
        <dbReference type="EMBL" id="EEU36255.1"/>
    </source>
</evidence>
<dbReference type="RefSeq" id="XP_003041968.1">
    <property type="nucleotide sequence ID" value="XM_003041922.1"/>
</dbReference>
<feature type="region of interest" description="Disordered" evidence="1">
    <location>
        <begin position="165"/>
        <end position="189"/>
    </location>
</feature>
<dbReference type="GeneID" id="9674290"/>